<feature type="domain" description="Isopropylmalate dehydrogenase-like" evidence="10">
    <location>
        <begin position="4"/>
        <end position="354"/>
    </location>
</feature>
<protein>
    <recommendedName>
        <fullName evidence="8">3-isopropylmalate dehydrogenase</fullName>
        <ecNumber evidence="8">1.1.1.85</ecNumber>
    </recommendedName>
</protein>
<sequence length="358" mass="39730">MKFNIATISGDGIGPEIMQEAIKILDKTGKKCNHQFVFTDCCAGGVSIEKYGEPLTDENFKICQKSDAILLGNIGGSKWQDQPIEKRPERVLFRLRGELGMSVNIRPIFTNDELSYLSPLKKEIIEKKINIVVVRDVTGGSLPSEKYSGTGKYGREAFDKEYYNESIISETASWAFEIAQKRNKKVTSFDKANGLISSFLWRTVTSEKSKQFPNVTLNHMFVDNGAMDLTKNAHEYDVIVAPNIFGDIISDELTGLVGTLGILPAATLGKNKKGMFEPNQLHNTNYSIIGKNIANPIGLILSTALMLRYSFNLESEASKIENAVERALKEGYATQDIYTQGKQLVGTKEMGNIIADYI</sequence>
<dbReference type="InterPro" id="IPR024084">
    <property type="entry name" value="IsoPropMal-DH-like_dom"/>
</dbReference>
<dbReference type="InterPro" id="IPR004429">
    <property type="entry name" value="Isopropylmalate_DH"/>
</dbReference>
<evidence type="ECO:0000256" key="1">
    <source>
        <dbReference type="ARBA" id="ARBA00022430"/>
    </source>
</evidence>
<dbReference type="PANTHER" id="PTHR42979:SF1">
    <property type="entry name" value="3-ISOPROPYLMALATE DEHYDROGENASE"/>
    <property type="match status" value="1"/>
</dbReference>
<gene>
    <name evidence="11" type="primary">leuB</name>
    <name evidence="11" type="ORF">QNA12_08045</name>
</gene>
<keyword evidence="7" id="KW-0100">Branched-chain amino acid biosynthesis</keyword>
<keyword evidence="2" id="KW-0028">Amino-acid biosynthesis</keyword>
<comment type="similarity">
    <text evidence="9">Belongs to the isocitrate and isopropylmalate dehydrogenases family.</text>
</comment>
<keyword evidence="1" id="KW-0432">Leucine biosynthesis</keyword>
<evidence type="ECO:0000256" key="7">
    <source>
        <dbReference type="ARBA" id="ARBA00023304"/>
    </source>
</evidence>
<organism evidence="11 12">
    <name type="scientific">Pectobacterium cacticida</name>
    <dbReference type="NCBI Taxonomy" id="69221"/>
    <lineage>
        <taxon>Bacteria</taxon>
        <taxon>Pseudomonadati</taxon>
        <taxon>Pseudomonadota</taxon>
        <taxon>Gammaproteobacteria</taxon>
        <taxon>Enterobacterales</taxon>
        <taxon>Pectobacteriaceae</taxon>
        <taxon>Pectobacterium</taxon>
    </lineage>
</organism>
<evidence type="ECO:0000256" key="5">
    <source>
        <dbReference type="ARBA" id="ARBA00023002"/>
    </source>
</evidence>
<evidence type="ECO:0000313" key="11">
    <source>
        <dbReference type="EMBL" id="WWO39904.1"/>
    </source>
</evidence>
<keyword evidence="3" id="KW-0479">Metal-binding</keyword>
<dbReference type="SUPFAM" id="SSF53659">
    <property type="entry name" value="Isocitrate/Isopropylmalate dehydrogenase-like"/>
    <property type="match status" value="1"/>
</dbReference>
<evidence type="ECO:0000259" key="10">
    <source>
        <dbReference type="SMART" id="SM01329"/>
    </source>
</evidence>
<dbReference type="GO" id="GO:0003862">
    <property type="term" value="F:3-isopropylmalate dehydrogenase activity"/>
    <property type="evidence" value="ECO:0007669"/>
    <property type="project" value="UniProtKB-EC"/>
</dbReference>
<name>A0ABZ2GGM4_9GAMM</name>
<keyword evidence="4" id="KW-0460">Magnesium</keyword>
<accession>A0ABZ2GGM4</accession>
<evidence type="ECO:0000256" key="2">
    <source>
        <dbReference type="ARBA" id="ARBA00022605"/>
    </source>
</evidence>
<dbReference type="SMART" id="SM01329">
    <property type="entry name" value="Iso_dh"/>
    <property type="match status" value="1"/>
</dbReference>
<evidence type="ECO:0000256" key="4">
    <source>
        <dbReference type="ARBA" id="ARBA00022842"/>
    </source>
</evidence>
<keyword evidence="6" id="KW-0520">NAD</keyword>
<dbReference type="NCBIfam" id="TIGR00169">
    <property type="entry name" value="leuB"/>
    <property type="match status" value="1"/>
</dbReference>
<evidence type="ECO:0000256" key="3">
    <source>
        <dbReference type="ARBA" id="ARBA00022723"/>
    </source>
</evidence>
<dbReference type="EMBL" id="CP125967">
    <property type="protein sequence ID" value="WWO39904.1"/>
    <property type="molecule type" value="Genomic_DNA"/>
</dbReference>
<dbReference type="Proteomes" id="UP001379444">
    <property type="component" value="Chromosome"/>
</dbReference>
<dbReference type="Pfam" id="PF00180">
    <property type="entry name" value="Iso_dh"/>
    <property type="match status" value="1"/>
</dbReference>
<evidence type="ECO:0000256" key="9">
    <source>
        <dbReference type="RuleBase" id="RU004443"/>
    </source>
</evidence>
<dbReference type="RefSeq" id="WP_264496116.1">
    <property type="nucleotide sequence ID" value="NZ_CP109947.1"/>
</dbReference>
<keyword evidence="12" id="KW-1185">Reference proteome</keyword>
<evidence type="ECO:0000256" key="6">
    <source>
        <dbReference type="ARBA" id="ARBA00023027"/>
    </source>
</evidence>
<keyword evidence="5 9" id="KW-0560">Oxidoreductase</keyword>
<evidence type="ECO:0000313" key="12">
    <source>
        <dbReference type="Proteomes" id="UP001379444"/>
    </source>
</evidence>
<proteinExistence type="inferred from homology"/>
<dbReference type="PANTHER" id="PTHR42979">
    <property type="entry name" value="3-ISOPROPYLMALATE DEHYDROGENASE"/>
    <property type="match status" value="1"/>
</dbReference>
<dbReference type="EC" id="1.1.1.85" evidence="8"/>
<dbReference type="Gene3D" id="3.40.718.10">
    <property type="entry name" value="Isopropylmalate Dehydrogenase"/>
    <property type="match status" value="1"/>
</dbReference>
<evidence type="ECO:0000256" key="8">
    <source>
        <dbReference type="NCBIfam" id="TIGR00169"/>
    </source>
</evidence>
<reference evidence="11 12" key="1">
    <citation type="journal article" date="2024" name="Front. Plant Sci.">
        <title>Comprehensive phenomic and genomic studies of the species, Pectobacterium cacticida and proposal for reclassification as Alcorniella cacticida comb. nov.</title>
        <authorList>
            <person name="Jonca J."/>
            <person name="Pirhonen M."/>
            <person name="Waleron M.M."/>
            <person name="Gawor J."/>
            <person name="Mrozik A."/>
            <person name="Smoktunowicz M."/>
            <person name="Waleron K."/>
            <person name="Waleron M."/>
        </authorList>
    </citation>
    <scope>NUCLEOTIDE SEQUENCE [LARGE SCALE GENOMIC DNA]</scope>
    <source>
        <strain evidence="11 12">DPMP6</strain>
    </source>
</reference>